<evidence type="ECO:0000313" key="3">
    <source>
        <dbReference type="Proteomes" id="UP000216605"/>
    </source>
</evidence>
<keyword evidence="3" id="KW-1185">Reference proteome</keyword>
<dbReference type="EMBL" id="NOXV01000135">
    <property type="protein sequence ID" value="OYQ45603.1"/>
    <property type="molecule type" value="Genomic_DNA"/>
</dbReference>
<reference evidence="2 3" key="1">
    <citation type="submission" date="2017-07" db="EMBL/GenBank/DDBJ databases">
        <title>Flavobacterium cyanobacteriorum sp. nov., isolated from cyanobacterial aggregates in a eutrophic lake.</title>
        <authorList>
            <person name="Cai H."/>
        </authorList>
    </citation>
    <scope>NUCLEOTIDE SEQUENCE [LARGE SCALE GENOMIC DNA]</scope>
    <source>
        <strain evidence="2 3">TH021</strain>
    </source>
</reference>
<organism evidence="2 3">
    <name type="scientific">Flavobacterium cyanobacteriorum</name>
    <dbReference type="NCBI Taxonomy" id="2022802"/>
    <lineage>
        <taxon>Bacteria</taxon>
        <taxon>Pseudomonadati</taxon>
        <taxon>Bacteroidota</taxon>
        <taxon>Flavobacteriia</taxon>
        <taxon>Flavobacteriales</taxon>
        <taxon>Flavobacteriaceae</taxon>
        <taxon>Flavobacterium</taxon>
    </lineage>
</organism>
<evidence type="ECO:0000313" key="2">
    <source>
        <dbReference type="EMBL" id="OYQ45603.1"/>
    </source>
</evidence>
<name>A0A255ZVU8_9FLAO</name>
<protein>
    <submittedName>
        <fullName evidence="2">Uncharacterized protein</fullName>
    </submittedName>
</protein>
<gene>
    <name evidence="2" type="ORF">CHU92_01885</name>
</gene>
<dbReference type="Proteomes" id="UP000216605">
    <property type="component" value="Unassembled WGS sequence"/>
</dbReference>
<feature type="transmembrane region" description="Helical" evidence="1">
    <location>
        <begin position="39"/>
        <end position="59"/>
    </location>
</feature>
<comment type="caution">
    <text evidence="2">The sequence shown here is derived from an EMBL/GenBank/DDBJ whole genome shotgun (WGS) entry which is preliminary data.</text>
</comment>
<accession>A0A255ZVU8</accession>
<keyword evidence="1" id="KW-1133">Transmembrane helix</keyword>
<dbReference type="RefSeq" id="WP_094412040.1">
    <property type="nucleotide sequence ID" value="NZ_NOXV01000135.1"/>
</dbReference>
<evidence type="ECO:0000256" key="1">
    <source>
        <dbReference type="SAM" id="Phobius"/>
    </source>
</evidence>
<keyword evidence="1" id="KW-0812">Transmembrane</keyword>
<proteinExistence type="predicted"/>
<dbReference type="AlphaFoldDB" id="A0A255ZVU8"/>
<sequence length="86" mass="9675">MRTDHLDLLKAVKKVEIADTVFEKIKARLEQPKPAVIPLYRAGIAASMLLALLAAELVYTSHKMEKNEENIKLTAIARVNNNSLYQ</sequence>
<keyword evidence="1" id="KW-0472">Membrane</keyword>